<evidence type="ECO:0000313" key="3">
    <source>
        <dbReference type="Proteomes" id="UP001165092"/>
    </source>
</evidence>
<accession>A0A9W6UHP0</accession>
<sequence>MRSGERRALLVAVEGTNQATGGPDHARSRSRTLRSALVGADFGDVRTLLDPSRSRLVDELRIFFATAGPDDTLLLALSGRIVKNGEGSLHFFAAGSGRRPETAGVALDVLAEAIERGSARSVLLLLDCQYSGWFDDGPDGRAETVPELDLRRCLPIASCVVFAGSAGNGSSAGETDASFAQVVAAALGGTARDRDGDGWIDSDDLKERLLAEHAAGGRSPVFITEVPPVGLIRSVPGSLPVQQRPAAPLSAARGPEADFLAEVAVVTAGLLGECRDRGELRERLRVELRSVGCGTVLAEETVSVADHLLDDGGCTDPAGPRVFPGHGPDPQTEVTAFGAELAARALRLRRDHELDAAPASGWGRSTSGRGDREDPNAPFTNARWLSLLTYLRDGLDRTAVLKHLVDLAVPDGHAFRPAGRETLISGTGSAPEATPEELLVAHTAGVNRETLRYGYPLVVVRTENPDHRTAAPLFVVDAEVVDDNGVKRLRAVSPPEINPALLEADTAYTESELTGLRKWWHEQRDARGVPDLAATTRRVLAHLDIERADDILPSRLAAALAPDDTRSGAHNLAILFRVGSHLTGDAGLLADLDGSCGEGVDPGRLRGTALSALAGEQRPELDDPVLLLAAGGLSEAQTGVLVSAMNRRLTVVAAPPGTGAGQLALAAVHTAVAAGQAVLFAAPTAQAADDFVVRAGRTVEHLVVRTGEPGHLSRESAVLNTLLSRSAGGGVPTVQEMGLRDDWTGIRDARRAIDALARIERDLALLATARGRVVDAGWDPETLFRGGRPQDWLRRSERAAGWGLLRPLRRSVIRRGLGVSTDSRSLARLCEIARIERVWRATLDRYHRTTSLDDLYSDLEAVAGCHRLSSADYLSAVVGRRLTQGRQAVLNRLECLNWQSGNTAWSGFKRLLTAVPAWAVQTGRARGLPPQPGLFDLVVIDEADLSDVAAVVPLLYRAKRALVIGDPARPAPLPTLTEHEERTRRERAGLGERWLVERALGGPGSSAYRALARATAGAGGRVHWLDEHEGSHPLIAAAADRGCYGGRLTVLTDSRTLVAAGGQAVEWRDVPGECERTIGESYVNREEARRAVGVLQELDTLLPVDATLGVAAGSRAQCTLLRQLVGCSRFTREIHVAAASAFGSRVYDAVVVSPVLSGSCPDGGPLTPASAVVEQWTALLGTAASRIVVVGDRASWLWRGGVLADLAGIVADVQHERPPETLADLIQILQGMADEVVVGSFVHGHRVDLRVRTPDGTVLVLLDGSRDGRELRGLAKRQRRLRELSGLPVRRAPVWRCLHEPEALAKEIVLAENCTPGRSRS</sequence>
<dbReference type="PANTHER" id="PTHR43788">
    <property type="entry name" value="DNA2/NAM7 HELICASE FAMILY MEMBER"/>
    <property type="match status" value="1"/>
</dbReference>
<reference evidence="2" key="1">
    <citation type="submission" date="2023-02" db="EMBL/GenBank/DDBJ databases">
        <title>Nocardiopsis ansamitocini NBRC 112285.</title>
        <authorList>
            <person name="Ichikawa N."/>
            <person name="Sato H."/>
            <person name="Tonouchi N."/>
        </authorList>
    </citation>
    <scope>NUCLEOTIDE SEQUENCE</scope>
    <source>
        <strain evidence="2">NBRC 112285</strain>
    </source>
</reference>
<evidence type="ECO:0008006" key="4">
    <source>
        <dbReference type="Google" id="ProtNLM"/>
    </source>
</evidence>
<dbReference type="Proteomes" id="UP001165092">
    <property type="component" value="Unassembled WGS sequence"/>
</dbReference>
<gene>
    <name evidence="2" type="ORF">Nans01_09140</name>
</gene>
<evidence type="ECO:0000256" key="1">
    <source>
        <dbReference type="SAM" id="MobiDB-lite"/>
    </source>
</evidence>
<dbReference type="RefSeq" id="WP_285757407.1">
    <property type="nucleotide sequence ID" value="NZ_BSQG01000001.1"/>
</dbReference>
<comment type="caution">
    <text evidence="2">The sequence shown here is derived from an EMBL/GenBank/DDBJ whole genome shotgun (WGS) entry which is preliminary data.</text>
</comment>
<dbReference type="EMBL" id="BSQG01000001">
    <property type="protein sequence ID" value="GLU46563.1"/>
    <property type="molecule type" value="Genomic_DNA"/>
</dbReference>
<dbReference type="Gene3D" id="3.40.50.300">
    <property type="entry name" value="P-loop containing nucleotide triphosphate hydrolases"/>
    <property type="match status" value="2"/>
</dbReference>
<dbReference type="InterPro" id="IPR050534">
    <property type="entry name" value="Coronavir_polyprotein_1ab"/>
</dbReference>
<feature type="region of interest" description="Disordered" evidence="1">
    <location>
        <begin position="357"/>
        <end position="376"/>
    </location>
</feature>
<protein>
    <recommendedName>
        <fullName evidence="4">DNA helicase</fullName>
    </recommendedName>
</protein>
<keyword evidence="3" id="KW-1185">Reference proteome</keyword>
<dbReference type="GO" id="GO:0043139">
    <property type="term" value="F:5'-3' DNA helicase activity"/>
    <property type="evidence" value="ECO:0007669"/>
    <property type="project" value="TreeGrafter"/>
</dbReference>
<dbReference type="InterPro" id="IPR018247">
    <property type="entry name" value="EF_Hand_1_Ca_BS"/>
</dbReference>
<evidence type="ECO:0000313" key="2">
    <source>
        <dbReference type="EMBL" id="GLU46563.1"/>
    </source>
</evidence>
<organism evidence="2 3">
    <name type="scientific">Nocardiopsis ansamitocini</name>
    <dbReference type="NCBI Taxonomy" id="1670832"/>
    <lineage>
        <taxon>Bacteria</taxon>
        <taxon>Bacillati</taxon>
        <taxon>Actinomycetota</taxon>
        <taxon>Actinomycetes</taxon>
        <taxon>Streptosporangiales</taxon>
        <taxon>Nocardiopsidaceae</taxon>
        <taxon>Nocardiopsis</taxon>
    </lineage>
</organism>
<dbReference type="SUPFAM" id="SSF52540">
    <property type="entry name" value="P-loop containing nucleoside triphosphate hydrolases"/>
    <property type="match status" value="1"/>
</dbReference>
<dbReference type="PANTHER" id="PTHR43788:SF8">
    <property type="entry name" value="DNA-BINDING PROTEIN SMUBP-2"/>
    <property type="match status" value="1"/>
</dbReference>
<dbReference type="InterPro" id="IPR027417">
    <property type="entry name" value="P-loop_NTPase"/>
</dbReference>
<proteinExistence type="predicted"/>
<dbReference type="PROSITE" id="PS00018">
    <property type="entry name" value="EF_HAND_1"/>
    <property type="match status" value="1"/>
</dbReference>
<name>A0A9W6UHP0_9ACTN</name>